<dbReference type="EMBL" id="CAFBLT010000001">
    <property type="protein sequence ID" value="CAB4867880.1"/>
    <property type="molecule type" value="Genomic_DNA"/>
</dbReference>
<name>A0A6J7DE27_9ZZZZ</name>
<dbReference type="AlphaFoldDB" id="A0A6J7DE27"/>
<proteinExistence type="predicted"/>
<protein>
    <submittedName>
        <fullName evidence="2">Unannotated protein</fullName>
    </submittedName>
</protein>
<reference evidence="2" key="1">
    <citation type="submission" date="2020-05" db="EMBL/GenBank/DDBJ databases">
        <authorList>
            <person name="Chiriac C."/>
            <person name="Salcher M."/>
            <person name="Ghai R."/>
            <person name="Kavagutti S V."/>
        </authorList>
    </citation>
    <scope>NUCLEOTIDE SEQUENCE</scope>
</reference>
<dbReference type="Pfam" id="PF11290">
    <property type="entry name" value="DUF3090"/>
    <property type="match status" value="1"/>
</dbReference>
<dbReference type="EMBL" id="CAFBPM010000003">
    <property type="protein sequence ID" value="CAB5013464.1"/>
    <property type="molecule type" value="Genomic_DNA"/>
</dbReference>
<organism evidence="2">
    <name type="scientific">freshwater metagenome</name>
    <dbReference type="NCBI Taxonomy" id="449393"/>
    <lineage>
        <taxon>unclassified sequences</taxon>
        <taxon>metagenomes</taxon>
        <taxon>ecological metagenomes</taxon>
    </lineage>
</organism>
<evidence type="ECO:0000313" key="3">
    <source>
        <dbReference type="EMBL" id="CAB5013464.1"/>
    </source>
</evidence>
<gene>
    <name evidence="1" type="ORF">UFOPK3164_00711</name>
    <name evidence="2" type="ORF">UFOPK3427_00605</name>
    <name evidence="3" type="ORF">UFOPK4112_00452</name>
</gene>
<dbReference type="InterPro" id="IPR021441">
    <property type="entry name" value="DUF3090"/>
</dbReference>
<dbReference type="EMBL" id="CAFABE010000025">
    <property type="protein sequence ID" value="CAB4825387.1"/>
    <property type="molecule type" value="Genomic_DNA"/>
</dbReference>
<evidence type="ECO:0000313" key="2">
    <source>
        <dbReference type="EMBL" id="CAB4867880.1"/>
    </source>
</evidence>
<sequence>MTFYEFTHPDRFSAGAVGDVGSRLFLIQAIEGTRTLTIKVEKQQIAILATYLSRAIEGLGRPGHLPEDLALVLSPDQGIDFVAGNLSVAINDETGNVDVLVEEAVEEGALGDSATIVVSKEQAAAFAIHATQLVEAGRPPCPLCAMPLDPRGHDCPRTNGHRAPLT</sequence>
<evidence type="ECO:0000313" key="1">
    <source>
        <dbReference type="EMBL" id="CAB4825387.1"/>
    </source>
</evidence>
<accession>A0A6J7DE27</accession>